<reference evidence="4" key="1">
    <citation type="submission" date="2017-02" db="EMBL/GenBank/DDBJ databases">
        <title>Delineation of Paenibacillus larvae strains originating from foulbrood outbreaks.</title>
        <authorList>
            <person name="Beims H."/>
            <person name="Bunk B."/>
            <person name="Sproeer C."/>
            <person name="Mohr K.I."/>
            <person name="Pradella S."/>
            <person name="Guenther G."/>
            <person name="Rohde M."/>
            <person name="von der Ohe W."/>
            <person name="Steinert M."/>
        </authorList>
    </citation>
    <scope>NUCLEOTIDE SEQUENCE [LARGE SCALE GENOMIC DNA]</scope>
    <source>
        <strain evidence="4">Eric_III</strain>
    </source>
</reference>
<name>A0A2L1U970_9BACL</name>
<gene>
    <name evidence="3" type="ORF">ERICIII_00492</name>
</gene>
<evidence type="ECO:0000259" key="2">
    <source>
        <dbReference type="Pfam" id="PF03787"/>
    </source>
</evidence>
<evidence type="ECO:0000256" key="1">
    <source>
        <dbReference type="ARBA" id="ARBA00023118"/>
    </source>
</evidence>
<sequence>MKLNRSNDKKQNSTKSSFLPRDAAEFLKKVSYCENNYLSYYRFGQYQTTVKRGKEEVVVEHFRYRRSCNNLSKSEILQSLRKRQELIVSQLPAYMKFHYKLNGRILLGIGGVTPYTTISAMTLHPVYGIPYIPGSSLKGVVRNCWLHEHLDGDLGLGENATRKVFFDKCFGTGADDEQLSSGKLIFLDAYPVETYQIVKDVQTPHYKTYYNQKGSSPPRDDDSPNIIPLMAIEDTIFDIYIGMNFKTDELDANLRNEISKTIISTLSEYGVGAKTAIGYGLGEVTMCDS</sequence>
<organism evidence="3 4">
    <name type="scientific">Paenibacillus larvae subsp. larvae</name>
    <dbReference type="NCBI Taxonomy" id="147375"/>
    <lineage>
        <taxon>Bacteria</taxon>
        <taxon>Bacillati</taxon>
        <taxon>Bacillota</taxon>
        <taxon>Bacilli</taxon>
        <taxon>Bacillales</taxon>
        <taxon>Paenibacillaceae</taxon>
        <taxon>Paenibacillus</taxon>
    </lineage>
</organism>
<evidence type="ECO:0000313" key="3">
    <source>
        <dbReference type="EMBL" id="AVF24725.1"/>
    </source>
</evidence>
<dbReference type="AlphaFoldDB" id="A0A2L1U970"/>
<dbReference type="NCBIfam" id="TIGR01898">
    <property type="entry name" value="cas_TM1791_cmr6"/>
    <property type="match status" value="1"/>
</dbReference>
<dbReference type="GO" id="GO:0051607">
    <property type="term" value="P:defense response to virus"/>
    <property type="evidence" value="ECO:0007669"/>
    <property type="project" value="UniProtKB-KW"/>
</dbReference>
<dbReference type="InterPro" id="IPR010172">
    <property type="entry name" value="CRISPR-assoc_prot_TM1791"/>
</dbReference>
<dbReference type="EMBL" id="CP019655">
    <property type="protein sequence ID" value="AVF24725.1"/>
    <property type="molecule type" value="Genomic_DNA"/>
</dbReference>
<keyword evidence="1" id="KW-0051">Antiviral defense</keyword>
<proteinExistence type="predicted"/>
<evidence type="ECO:0000313" key="4">
    <source>
        <dbReference type="Proteomes" id="UP000239833"/>
    </source>
</evidence>
<dbReference type="Proteomes" id="UP000239833">
    <property type="component" value="Chromosome"/>
</dbReference>
<protein>
    <submittedName>
        <fullName evidence="3">CRISPR-associated RAMP Cmr6 family protein</fullName>
    </submittedName>
</protein>
<dbReference type="Pfam" id="PF03787">
    <property type="entry name" value="RAMPs"/>
    <property type="match status" value="1"/>
</dbReference>
<dbReference type="PANTHER" id="PTHR39965">
    <property type="entry name" value="CRISPR SYSTEM CMR SUBUNIT CMR6"/>
    <property type="match status" value="1"/>
</dbReference>
<dbReference type="InterPro" id="IPR005537">
    <property type="entry name" value="RAMP_III_fam"/>
</dbReference>
<dbReference type="PANTHER" id="PTHR39965:SF1">
    <property type="entry name" value="CRISPR SYSTEM CMR SUBUNIT CMR6"/>
    <property type="match status" value="1"/>
</dbReference>
<accession>A0A2L1U970</accession>
<feature type="domain" description="CRISPR type III-associated protein" evidence="2">
    <location>
        <begin position="121"/>
        <end position="281"/>
    </location>
</feature>